<dbReference type="RefSeq" id="XP_005843097.1">
    <property type="nucleotide sequence ID" value="XM_005843035.1"/>
</dbReference>
<keyword evidence="4" id="KW-1185">Reference proteome</keyword>
<reference evidence="3 4" key="1">
    <citation type="journal article" date="2010" name="Plant Cell">
        <title>The Chlorella variabilis NC64A genome reveals adaptation to photosymbiosis, coevolution with viruses, and cryptic sex.</title>
        <authorList>
            <person name="Blanc G."/>
            <person name="Duncan G."/>
            <person name="Agarkova I."/>
            <person name="Borodovsky M."/>
            <person name="Gurnon J."/>
            <person name="Kuo A."/>
            <person name="Lindquist E."/>
            <person name="Lucas S."/>
            <person name="Pangilinan J."/>
            <person name="Polle J."/>
            <person name="Salamov A."/>
            <person name="Terry A."/>
            <person name="Yamada T."/>
            <person name="Dunigan D.D."/>
            <person name="Grigoriev I.V."/>
            <person name="Claverie J.M."/>
            <person name="Van Etten J.L."/>
        </authorList>
    </citation>
    <scope>NUCLEOTIDE SEQUENCE [LARGE SCALE GENOMIC DNA]</scope>
    <source>
        <strain evidence="3 4">NC64A</strain>
    </source>
</reference>
<feature type="region of interest" description="Disordered" evidence="1">
    <location>
        <begin position="561"/>
        <end position="592"/>
    </location>
</feature>
<dbReference type="InParanoid" id="E1ZT06"/>
<proteinExistence type="predicted"/>
<organism evidence="4">
    <name type="scientific">Chlorella variabilis</name>
    <name type="common">Green alga</name>
    <dbReference type="NCBI Taxonomy" id="554065"/>
    <lineage>
        <taxon>Eukaryota</taxon>
        <taxon>Viridiplantae</taxon>
        <taxon>Chlorophyta</taxon>
        <taxon>core chlorophytes</taxon>
        <taxon>Trebouxiophyceae</taxon>
        <taxon>Chlorellales</taxon>
        <taxon>Chlorellaceae</taxon>
        <taxon>Chlorella clade</taxon>
        <taxon>Chlorella</taxon>
    </lineage>
</organism>
<dbReference type="KEGG" id="cvr:CHLNCDRAFT_141509"/>
<dbReference type="AlphaFoldDB" id="E1ZT06"/>
<dbReference type="EMBL" id="GL433869">
    <property type="protein sequence ID" value="EFN50995.1"/>
    <property type="molecule type" value="Genomic_DNA"/>
</dbReference>
<feature type="compositionally biased region" description="Low complexity" evidence="1">
    <location>
        <begin position="561"/>
        <end position="577"/>
    </location>
</feature>
<dbReference type="Proteomes" id="UP000008141">
    <property type="component" value="Unassembled WGS sequence"/>
</dbReference>
<feature type="region of interest" description="Disordered" evidence="1">
    <location>
        <begin position="502"/>
        <end position="531"/>
    </location>
</feature>
<evidence type="ECO:0000256" key="1">
    <source>
        <dbReference type="SAM" id="MobiDB-lite"/>
    </source>
</evidence>
<name>E1ZT06_CHLVA</name>
<dbReference type="GO" id="GO:0016757">
    <property type="term" value="F:glycosyltransferase activity"/>
    <property type="evidence" value="ECO:0007669"/>
    <property type="project" value="InterPro"/>
</dbReference>
<evidence type="ECO:0000313" key="3">
    <source>
        <dbReference type="EMBL" id="EFN50995.1"/>
    </source>
</evidence>
<accession>E1ZT06</accession>
<dbReference type="PANTHER" id="PTHR20961:SF124">
    <property type="entry name" value="GLYCOSYLTRANSFERASE"/>
    <property type="match status" value="1"/>
</dbReference>
<protein>
    <submittedName>
        <fullName evidence="3">Expressed protein</fullName>
    </submittedName>
</protein>
<dbReference type="GeneID" id="17350459"/>
<gene>
    <name evidence="3" type="ORF">CHLNCDRAFT_141509</name>
</gene>
<sequence length="592" mass="65882">MSKLQFSRPARRQPLVMLSLLLNMLLLGGSMVWWSGGGLLLGSPQQQGGGGGQVRGAAGFERCERGELDEAKLNEWGCKMFHKACFDQENLLLHSGQKTPDHPNFTHDELFKTYPVPAYVLPGYEEPLGTPHYTPKCWDIDIRGPTPYDPPDVWQPAEFTNCTVPLVWWVTYFSVFGDLYIGGALALDMMQQQGAFDRNVTLAPFSMGMDLPPWYQSLLDPFTAHKVQCLSSLSSREHIRTGQPRCFERALLCNLVGMYTASGGHHWGQLRPKVTGRRTVEHYRRKYPERFLVHEKLAEAENGTVFRVAFQPRTRLRTIVNLDAVVKECKQWKPPADTRFKSVDCVLLPDGTPDNFPDLLAQVQNVHALVNTHGSGNNFAFFMPNGSALVEVLPWNFHGKGCTWADQYFSDWYAIDHSVNSGYFRLVADRNHTFTGVYEKEKRGSSVAYTRDQDVALDFPTLALALERVARGELESNYANHDARTFFMTRRDLCPTSFQFKQEEEARKKEEEEARQKQQAEADNRQAAGEAVVVARAEDDAAAAAAKEKEAAQAAAAEEEAAAAATAAAGAGAAAGEALDEPGRAPSRTKVS</sequence>
<feature type="transmembrane region" description="Helical" evidence="2">
    <location>
        <begin position="15"/>
        <end position="34"/>
    </location>
</feature>
<keyword evidence="2" id="KW-1133">Transmembrane helix</keyword>
<keyword evidence="2" id="KW-0472">Membrane</keyword>
<dbReference type="PANTHER" id="PTHR20961">
    <property type="entry name" value="GLYCOSYLTRANSFERASE"/>
    <property type="match status" value="1"/>
</dbReference>
<evidence type="ECO:0000313" key="4">
    <source>
        <dbReference type="Proteomes" id="UP000008141"/>
    </source>
</evidence>
<feature type="compositionally biased region" description="Basic and acidic residues" evidence="1">
    <location>
        <begin position="502"/>
        <end position="524"/>
    </location>
</feature>
<evidence type="ECO:0000256" key="2">
    <source>
        <dbReference type="SAM" id="Phobius"/>
    </source>
</evidence>
<dbReference type="InterPro" id="IPR007657">
    <property type="entry name" value="Glycosyltransferase_61"/>
</dbReference>
<dbReference type="OrthoDB" id="506995at2759"/>
<keyword evidence="2" id="KW-0812">Transmembrane</keyword>